<proteinExistence type="inferred from homology"/>
<dbReference type="PROSITE" id="PS01160">
    <property type="entry name" value="KINESIN_LIGHT"/>
    <property type="match status" value="1"/>
</dbReference>
<dbReference type="Pfam" id="PF13374">
    <property type="entry name" value="TPR_10"/>
    <property type="match status" value="2"/>
</dbReference>
<keyword evidence="16" id="KW-1185">Reference proteome</keyword>
<dbReference type="InterPro" id="IPR015792">
    <property type="entry name" value="Kinesin_light_repeat"/>
</dbReference>
<dbReference type="InterPro" id="IPR002151">
    <property type="entry name" value="Kinesin_light"/>
</dbReference>
<evidence type="ECO:0000256" key="4">
    <source>
        <dbReference type="ARBA" id="ARBA00022701"/>
    </source>
</evidence>
<feature type="region of interest" description="Disordered" evidence="14">
    <location>
        <begin position="514"/>
        <end position="555"/>
    </location>
</feature>
<keyword evidence="5" id="KW-0677">Repeat</keyword>
<dbReference type="GO" id="GO:0005874">
    <property type="term" value="C:microtubule"/>
    <property type="evidence" value="ECO:0007669"/>
    <property type="project" value="UniProtKB-UniRule"/>
</dbReference>
<dbReference type="PRINTS" id="PR00381">
    <property type="entry name" value="KINESINLIGHT"/>
</dbReference>
<dbReference type="Pfam" id="PF13424">
    <property type="entry name" value="TPR_12"/>
    <property type="match status" value="2"/>
</dbReference>
<feature type="coiled-coil region" evidence="13">
    <location>
        <begin position="92"/>
        <end position="150"/>
    </location>
</feature>
<keyword evidence="9 12" id="KW-0206">Cytoskeleton</keyword>
<dbReference type="SUPFAM" id="SSF48452">
    <property type="entry name" value="TPR-like"/>
    <property type="match status" value="2"/>
</dbReference>
<dbReference type="EMBL" id="LJIJ01000001">
    <property type="protein sequence ID" value="ODN06670.1"/>
    <property type="molecule type" value="Genomic_DNA"/>
</dbReference>
<evidence type="ECO:0000256" key="3">
    <source>
        <dbReference type="ARBA" id="ARBA00022490"/>
    </source>
</evidence>
<keyword evidence="3 12" id="KW-0963">Cytoplasm</keyword>
<evidence type="ECO:0000256" key="5">
    <source>
        <dbReference type="ARBA" id="ARBA00022737"/>
    </source>
</evidence>
<keyword evidence="8 12" id="KW-0505">Motor protein</keyword>
<name>A0A1D2NN18_ORCCI</name>
<dbReference type="OrthoDB" id="413723at2759"/>
<comment type="subunit">
    <text evidence="12">Oligomeric complex composed of two heavy chains and two light chains.</text>
</comment>
<dbReference type="GO" id="GO:0007018">
    <property type="term" value="P:microtubule-based movement"/>
    <property type="evidence" value="ECO:0007669"/>
    <property type="project" value="TreeGrafter"/>
</dbReference>
<keyword evidence="4 12" id="KW-0493">Microtubule</keyword>
<gene>
    <name evidence="15" type="ORF">Ocin01_00038</name>
</gene>
<evidence type="ECO:0000256" key="2">
    <source>
        <dbReference type="ARBA" id="ARBA00009622"/>
    </source>
</evidence>
<dbReference type="GO" id="GO:0005871">
    <property type="term" value="C:kinesin complex"/>
    <property type="evidence" value="ECO:0007669"/>
    <property type="project" value="UniProtKB-UniRule"/>
</dbReference>
<feature type="repeat" description="TPR" evidence="11">
    <location>
        <begin position="256"/>
        <end position="289"/>
    </location>
</feature>
<dbReference type="OMA" id="AGHMETI"/>
<evidence type="ECO:0000256" key="1">
    <source>
        <dbReference type="ARBA" id="ARBA00004245"/>
    </source>
</evidence>
<comment type="function">
    <text evidence="12">Kinesin is a microtubule-associated force-producing protein that play a role in organelle transport.</text>
</comment>
<protein>
    <recommendedName>
        <fullName evidence="10 12">Kinesin light chain</fullName>
    </recommendedName>
</protein>
<evidence type="ECO:0000256" key="14">
    <source>
        <dbReference type="SAM" id="MobiDB-lite"/>
    </source>
</evidence>
<dbReference type="STRING" id="48709.A0A1D2NN18"/>
<feature type="repeat" description="TPR" evidence="11">
    <location>
        <begin position="340"/>
        <end position="373"/>
    </location>
</feature>
<keyword evidence="7 13" id="KW-0175">Coiled coil</keyword>
<reference evidence="15 16" key="1">
    <citation type="journal article" date="2016" name="Genome Biol. Evol.">
        <title>Gene Family Evolution Reflects Adaptation to Soil Environmental Stressors in the Genome of the Collembolan Orchesella cincta.</title>
        <authorList>
            <person name="Faddeeva-Vakhrusheva A."/>
            <person name="Derks M.F."/>
            <person name="Anvar S.Y."/>
            <person name="Agamennone V."/>
            <person name="Suring W."/>
            <person name="Smit S."/>
            <person name="van Straalen N.M."/>
            <person name="Roelofs D."/>
        </authorList>
    </citation>
    <scope>NUCLEOTIDE SEQUENCE [LARGE SCALE GENOMIC DNA]</scope>
    <source>
        <tissue evidence="15">Mixed pool</tissue>
    </source>
</reference>
<comment type="caution">
    <text evidence="15">The sequence shown here is derived from an EMBL/GenBank/DDBJ whole genome shotgun (WGS) entry which is preliminary data.</text>
</comment>
<dbReference type="PANTHER" id="PTHR45783">
    <property type="entry name" value="KINESIN LIGHT CHAIN"/>
    <property type="match status" value="1"/>
</dbReference>
<evidence type="ECO:0000256" key="8">
    <source>
        <dbReference type="ARBA" id="ARBA00023175"/>
    </source>
</evidence>
<dbReference type="InterPro" id="IPR011990">
    <property type="entry name" value="TPR-like_helical_dom_sf"/>
</dbReference>
<dbReference type="InterPro" id="IPR019734">
    <property type="entry name" value="TPR_rpt"/>
</dbReference>
<dbReference type="SMART" id="SM00028">
    <property type="entry name" value="TPR"/>
    <property type="match status" value="5"/>
</dbReference>
<organism evidence="15 16">
    <name type="scientific">Orchesella cincta</name>
    <name type="common">Springtail</name>
    <name type="synonym">Podura cincta</name>
    <dbReference type="NCBI Taxonomy" id="48709"/>
    <lineage>
        <taxon>Eukaryota</taxon>
        <taxon>Metazoa</taxon>
        <taxon>Ecdysozoa</taxon>
        <taxon>Arthropoda</taxon>
        <taxon>Hexapoda</taxon>
        <taxon>Collembola</taxon>
        <taxon>Entomobryomorpha</taxon>
        <taxon>Entomobryoidea</taxon>
        <taxon>Orchesellidae</taxon>
        <taxon>Orchesellinae</taxon>
        <taxon>Orchesella</taxon>
    </lineage>
</organism>
<evidence type="ECO:0000313" key="16">
    <source>
        <dbReference type="Proteomes" id="UP000094527"/>
    </source>
</evidence>
<accession>A0A1D2NN18</accession>
<dbReference type="PANTHER" id="PTHR45783:SF3">
    <property type="entry name" value="KINESIN LIGHT CHAIN"/>
    <property type="match status" value="1"/>
</dbReference>
<dbReference type="PROSITE" id="PS50005">
    <property type="entry name" value="TPR"/>
    <property type="match status" value="2"/>
</dbReference>
<dbReference type="Proteomes" id="UP000094527">
    <property type="component" value="Unassembled WGS sequence"/>
</dbReference>
<comment type="subcellular location">
    <subcellularLocation>
        <location evidence="1 12">Cytoplasm</location>
        <location evidence="1 12">Cytoskeleton</location>
    </subcellularLocation>
</comment>
<evidence type="ECO:0000256" key="13">
    <source>
        <dbReference type="SAM" id="Coils"/>
    </source>
</evidence>
<dbReference type="FunFam" id="1.25.40.10:FF:000003">
    <property type="entry name" value="kinesin light chain isoform X1"/>
    <property type="match status" value="1"/>
</dbReference>
<evidence type="ECO:0000256" key="10">
    <source>
        <dbReference type="ARBA" id="ARBA00067974"/>
    </source>
</evidence>
<evidence type="ECO:0000256" key="7">
    <source>
        <dbReference type="ARBA" id="ARBA00023054"/>
    </source>
</evidence>
<comment type="similarity">
    <text evidence="2 12">Belongs to the kinesin light chain family.</text>
</comment>
<evidence type="ECO:0000256" key="9">
    <source>
        <dbReference type="ARBA" id="ARBA00023212"/>
    </source>
</evidence>
<evidence type="ECO:0000256" key="6">
    <source>
        <dbReference type="ARBA" id="ARBA00022803"/>
    </source>
</evidence>
<keyword evidence="6 11" id="KW-0802">TPR repeat</keyword>
<sequence>MERISAVTNMTQLTQDEIVSSTKTVISGLESLKLEHHAGLQALETSLKAVSQESNGDVPLISEKSEILHKSLDMIDIGIEEAKVMVALATHMQITEAEKQKLRTQVKRLCQENAWLRDELATTQQRLQASEQLVAQLEEEKKQLEFFNSLKKYDSESQNEDSSMETSTRSENKSEADPVMDLFPDEDNEERASPTPPSQFVQQASAGYEIPARLRTLHNLVIQYASQGRYEVAVPLCKQALEDLERTSGRDHPDVATMLNILALVYRDQNKYKEAAKLLNDALAIREKTLGENHPAVAATLNNLAVLYGKRGKYKDAEPLCKRALEIREKVLGKDHPDVAKQLNNLALLCQNQGKYEEVERYYRRALEIYESKLGPDDPNVAKTKNNLASCYLKQGKYKEAEILYKQVLTRAHEREYGAIDGDNKPIWQVAEEREENKLKNKDNSADYGAWHKTAKVDSPTVTTTLKNLGFLYRRQGKYEAAETVEECAMRSRKEALDIVKAAKMAQILGAEAGGMLTPQEKRRSLPAQTSRDRSRRGSRESLDSCQNEAGDEYGKLRRSGSFSKLRASIRNSIPKVMEMLTRRDPEYNKQFASSMKRANSLSVLSGKLAEQIPTNQTLNFRTVSTELLQPEKD</sequence>
<feature type="compositionally biased region" description="Basic and acidic residues" evidence="14">
    <location>
        <begin position="531"/>
        <end position="543"/>
    </location>
</feature>
<evidence type="ECO:0000256" key="12">
    <source>
        <dbReference type="RuleBase" id="RU367020"/>
    </source>
</evidence>
<evidence type="ECO:0000256" key="11">
    <source>
        <dbReference type="PROSITE-ProRule" id="PRU00339"/>
    </source>
</evidence>
<dbReference type="Gene3D" id="1.25.40.10">
    <property type="entry name" value="Tetratricopeptide repeat domain"/>
    <property type="match status" value="1"/>
</dbReference>
<dbReference type="GO" id="GO:0005737">
    <property type="term" value="C:cytoplasm"/>
    <property type="evidence" value="ECO:0007669"/>
    <property type="project" value="TreeGrafter"/>
</dbReference>
<evidence type="ECO:0000313" key="15">
    <source>
        <dbReference type="EMBL" id="ODN06670.1"/>
    </source>
</evidence>
<dbReference type="GO" id="GO:0019894">
    <property type="term" value="F:kinesin binding"/>
    <property type="evidence" value="ECO:0007669"/>
    <property type="project" value="TreeGrafter"/>
</dbReference>
<dbReference type="AlphaFoldDB" id="A0A1D2NN18"/>
<feature type="region of interest" description="Disordered" evidence="14">
    <location>
        <begin position="153"/>
        <end position="200"/>
    </location>
</feature>